<dbReference type="InterPro" id="IPR036084">
    <property type="entry name" value="Ser_inhib-like_sf"/>
</dbReference>
<organism evidence="5 6">
    <name type="scientific">Pelagomonas calceolata</name>
    <dbReference type="NCBI Taxonomy" id="35677"/>
    <lineage>
        <taxon>Eukaryota</taxon>
        <taxon>Sar</taxon>
        <taxon>Stramenopiles</taxon>
        <taxon>Ochrophyta</taxon>
        <taxon>Pelagophyceae</taxon>
        <taxon>Pelagomonadales</taxon>
        <taxon>Pelagomonadaceae</taxon>
        <taxon>Pelagomonas</taxon>
    </lineage>
</organism>
<dbReference type="EMBL" id="CAKKNE010000003">
    <property type="protein sequence ID" value="CAH0370433.1"/>
    <property type="molecule type" value="Genomic_DNA"/>
</dbReference>
<protein>
    <recommendedName>
        <fullName evidence="4">TIL domain-containing protein</fullName>
    </recommendedName>
</protein>
<evidence type="ECO:0000313" key="6">
    <source>
        <dbReference type="Proteomes" id="UP000789595"/>
    </source>
</evidence>
<feature type="compositionally biased region" description="Polar residues" evidence="1">
    <location>
        <begin position="267"/>
        <end position="276"/>
    </location>
</feature>
<evidence type="ECO:0000256" key="3">
    <source>
        <dbReference type="SAM" id="SignalP"/>
    </source>
</evidence>
<proteinExistence type="predicted"/>
<accession>A0A8J2SD70</accession>
<reference evidence="5" key="1">
    <citation type="submission" date="2021-11" db="EMBL/GenBank/DDBJ databases">
        <authorList>
            <consortium name="Genoscope - CEA"/>
            <person name="William W."/>
        </authorList>
    </citation>
    <scope>NUCLEOTIDE SEQUENCE</scope>
</reference>
<dbReference type="Pfam" id="PF01826">
    <property type="entry name" value="TIL"/>
    <property type="match status" value="1"/>
</dbReference>
<evidence type="ECO:0000256" key="1">
    <source>
        <dbReference type="SAM" id="MobiDB-lite"/>
    </source>
</evidence>
<feature type="compositionally biased region" description="Low complexity" evidence="1">
    <location>
        <begin position="184"/>
        <end position="198"/>
    </location>
</feature>
<dbReference type="Proteomes" id="UP000789595">
    <property type="component" value="Unassembled WGS sequence"/>
</dbReference>
<evidence type="ECO:0000313" key="5">
    <source>
        <dbReference type="EMBL" id="CAH0370433.1"/>
    </source>
</evidence>
<evidence type="ECO:0000256" key="2">
    <source>
        <dbReference type="SAM" id="Phobius"/>
    </source>
</evidence>
<keyword evidence="2" id="KW-0472">Membrane</keyword>
<dbReference type="CDD" id="cd19941">
    <property type="entry name" value="TIL"/>
    <property type="match status" value="1"/>
</dbReference>
<dbReference type="SUPFAM" id="SSF57567">
    <property type="entry name" value="Serine protease inhibitors"/>
    <property type="match status" value="1"/>
</dbReference>
<feature type="domain" description="TIL" evidence="4">
    <location>
        <begin position="92"/>
        <end position="147"/>
    </location>
</feature>
<gene>
    <name evidence="5" type="ORF">PECAL_3P03210</name>
</gene>
<dbReference type="InterPro" id="IPR002919">
    <property type="entry name" value="TIL_dom"/>
</dbReference>
<comment type="caution">
    <text evidence="5">The sequence shown here is derived from an EMBL/GenBank/DDBJ whole genome shotgun (WGS) entry which is preliminary data.</text>
</comment>
<dbReference type="AlphaFoldDB" id="A0A8J2SD70"/>
<keyword evidence="2" id="KW-0812">Transmembrane</keyword>
<keyword evidence="3" id="KW-0732">Signal</keyword>
<keyword evidence="6" id="KW-1185">Reference proteome</keyword>
<feature type="chain" id="PRO_5035192892" description="TIL domain-containing protein" evidence="3">
    <location>
        <begin position="23"/>
        <end position="276"/>
    </location>
</feature>
<keyword evidence="2" id="KW-1133">Transmembrane helix</keyword>
<feature type="signal peptide" evidence="3">
    <location>
        <begin position="1"/>
        <end position="22"/>
    </location>
</feature>
<feature type="region of interest" description="Disordered" evidence="1">
    <location>
        <begin position="178"/>
        <end position="198"/>
    </location>
</feature>
<dbReference type="Gene3D" id="2.10.25.10">
    <property type="entry name" value="Laminin"/>
    <property type="match status" value="1"/>
</dbReference>
<feature type="region of interest" description="Disordered" evidence="1">
    <location>
        <begin position="252"/>
        <end position="276"/>
    </location>
</feature>
<feature type="transmembrane region" description="Helical" evidence="2">
    <location>
        <begin position="203"/>
        <end position="223"/>
    </location>
</feature>
<sequence length="276" mass="29362">MRPSTSAAVALGLTYLALGIEAECNKNKHCETGSFCACNTGSGECTDKDSVCQTCASIGWPTFEPGTVACERYERGCGLTCDGSNYEASQACAGDRVWLDCGTACEKVCGEKSDDVCTEQCVPACQCPKYTVLESADGDVCLRMKECRKRRKSDDDMTFWGFDDDAEDWYADGAKKKADDDGEAAAASSSNSRGASDGLQVDGAGLTVGCVFTAGILIGAAAMRFRQSSKRRPPTVELGQVIVAEEVLKDLEPRHLEEPSPEVHSVDASTPTARPV</sequence>
<dbReference type="OrthoDB" id="6236007at2759"/>
<evidence type="ECO:0000259" key="4">
    <source>
        <dbReference type="Pfam" id="PF01826"/>
    </source>
</evidence>
<name>A0A8J2SD70_9STRA</name>